<comment type="caution">
    <text evidence="1">The sequence shown here is derived from an EMBL/GenBank/DDBJ whole genome shotgun (WGS) entry which is preliminary data.</text>
</comment>
<dbReference type="EMBL" id="BARS01051952">
    <property type="protein sequence ID" value="GAG50184.1"/>
    <property type="molecule type" value="Genomic_DNA"/>
</dbReference>
<feature type="non-terminal residue" evidence="1">
    <location>
        <position position="66"/>
    </location>
</feature>
<evidence type="ECO:0000313" key="1">
    <source>
        <dbReference type="EMBL" id="GAG50184.1"/>
    </source>
</evidence>
<dbReference type="AlphaFoldDB" id="X0Y2V2"/>
<name>X0Y2V2_9ZZZZ</name>
<reference evidence="1" key="1">
    <citation type="journal article" date="2014" name="Front. Microbiol.">
        <title>High frequency of phylogenetically diverse reductive dehalogenase-homologous genes in deep subseafloor sedimentary metagenomes.</title>
        <authorList>
            <person name="Kawai M."/>
            <person name="Futagami T."/>
            <person name="Toyoda A."/>
            <person name="Takaki Y."/>
            <person name="Nishi S."/>
            <person name="Hori S."/>
            <person name="Arai W."/>
            <person name="Tsubouchi T."/>
            <person name="Morono Y."/>
            <person name="Uchiyama I."/>
            <person name="Ito T."/>
            <person name="Fujiyama A."/>
            <person name="Inagaki F."/>
            <person name="Takami H."/>
        </authorList>
    </citation>
    <scope>NUCLEOTIDE SEQUENCE</scope>
    <source>
        <strain evidence="1">Expedition CK06-06</strain>
    </source>
</reference>
<sequence length="66" mass="6791">MKSTAVLSVSAPGLSCERIVGRLAVAGIDASVTRNTTSINGRLETGCRIVSTVTSDAEVVALWVEA</sequence>
<accession>X0Y2V2</accession>
<proteinExistence type="predicted"/>
<gene>
    <name evidence="1" type="ORF">S01H1_77312</name>
</gene>
<organism evidence="1">
    <name type="scientific">marine sediment metagenome</name>
    <dbReference type="NCBI Taxonomy" id="412755"/>
    <lineage>
        <taxon>unclassified sequences</taxon>
        <taxon>metagenomes</taxon>
        <taxon>ecological metagenomes</taxon>
    </lineage>
</organism>
<protein>
    <submittedName>
        <fullName evidence="1">Uncharacterized protein</fullName>
    </submittedName>
</protein>